<sequence>MTTIKEIGRFCPTDHNGNILNDASLQNINPGFMKVIEETIQHYKTHLKEDLHSIYIRGSIPRGLGIEGVSDLDTITLTKRNIHDLDLGWVEKSEHYLNEEYRCVDGVEFSFYSVEEVLNTNHFSIIPFMIKTHSVCVYGEDVRVHLPEFKADITLGNAHLVNLKRQIDQAKEDLVGNDDEEDIVDCCRWIMKIIVRAGLALVIDKESKYTRDLYPAYTLFAKHYPGKETEMKQALHYAVNPVESRDEILAFLEGMGSWMINEADKWLDVHNPKKEWNL</sequence>
<evidence type="ECO:0008006" key="3">
    <source>
        <dbReference type="Google" id="ProtNLM"/>
    </source>
</evidence>
<reference evidence="2" key="1">
    <citation type="submission" date="2016-08" db="EMBL/GenBank/DDBJ databases">
        <authorList>
            <person name="Varghese N."/>
            <person name="Submissions Spin"/>
        </authorList>
    </citation>
    <scope>NUCLEOTIDE SEQUENCE [LARGE SCALE GENOMIC DNA]</scope>
    <source>
        <strain evidence="2">SGD-1123</strain>
    </source>
</reference>
<protein>
    <recommendedName>
        <fullName evidence="3">Nucleotidyltransferase</fullName>
    </recommendedName>
</protein>
<dbReference type="OrthoDB" id="2351665at2"/>
<organism evidence="1 2">
    <name type="scientific">[Bacillus] enclensis</name>
    <dbReference type="NCBI Taxonomy" id="1402860"/>
    <lineage>
        <taxon>Bacteria</taxon>
        <taxon>Bacillati</taxon>
        <taxon>Bacillota</taxon>
        <taxon>Bacilli</taxon>
        <taxon>Bacillales</taxon>
        <taxon>Bacillaceae</taxon>
        <taxon>Rossellomorea</taxon>
    </lineage>
</organism>
<keyword evidence="2" id="KW-1185">Reference proteome</keyword>
<evidence type="ECO:0000313" key="1">
    <source>
        <dbReference type="EMBL" id="SCB75103.1"/>
    </source>
</evidence>
<dbReference type="Proteomes" id="UP000181997">
    <property type="component" value="Unassembled WGS sequence"/>
</dbReference>
<gene>
    <name evidence="1" type="ORF">GA0061094_0262</name>
</gene>
<dbReference type="AlphaFoldDB" id="A0A0V8HPI3"/>
<name>A0A0V8HPI3_9BACI</name>
<accession>A0A0V8HPI3</accession>
<dbReference type="RefSeq" id="WP_058297181.1">
    <property type="nucleotide sequence ID" value="NZ_FMAU01000001.1"/>
</dbReference>
<proteinExistence type="predicted"/>
<evidence type="ECO:0000313" key="2">
    <source>
        <dbReference type="Proteomes" id="UP000181997"/>
    </source>
</evidence>
<dbReference type="EMBL" id="FMAU01000001">
    <property type="protein sequence ID" value="SCB75103.1"/>
    <property type="molecule type" value="Genomic_DNA"/>
</dbReference>